<gene>
    <name evidence="2" type="ORF">FD01_GL001438</name>
</gene>
<evidence type="ECO:0000256" key="1">
    <source>
        <dbReference type="SAM" id="SignalP"/>
    </source>
</evidence>
<evidence type="ECO:0008006" key="4">
    <source>
        <dbReference type="Google" id="ProtNLM"/>
    </source>
</evidence>
<evidence type="ECO:0000313" key="2">
    <source>
        <dbReference type="EMBL" id="KRL43984.1"/>
    </source>
</evidence>
<name>A0A0R1QGL9_9LACO</name>
<dbReference type="OrthoDB" id="2151690at2"/>
<dbReference type="EMBL" id="AZEU01000174">
    <property type="protein sequence ID" value="KRL43984.1"/>
    <property type="molecule type" value="Genomic_DNA"/>
</dbReference>
<sequence length="280" mass="29016">MKKIAFLAIAMSALLGLSACGKQLTTSKTTYKATGMVAVIKGEASGKTVKYQAPTGNGTSKVNSGSYVVTVPMSNQKQTVKLSSDGQKKTVTVKAAKSIGDYKTISAKYNQAIVAMALPKSVQTQLAAAQKAGTSAVASMTPAQKVAYAKQQQALQAAMVKAQQATKDSQLPTSTDGLKQVLSTNGGKLRLNVQNGQLIAITDVVSVKAMKNKKAKTAFGTQFGLLANATGADAKKVGKAFTKAIKDAGSGSTTIDTITSNGVKFNIGLSTTDLYIYITK</sequence>
<keyword evidence="3" id="KW-1185">Reference proteome</keyword>
<proteinExistence type="predicted"/>
<dbReference type="PROSITE" id="PS51257">
    <property type="entry name" value="PROKAR_LIPOPROTEIN"/>
    <property type="match status" value="1"/>
</dbReference>
<evidence type="ECO:0000313" key="3">
    <source>
        <dbReference type="Proteomes" id="UP000051790"/>
    </source>
</evidence>
<dbReference type="AlphaFoldDB" id="A0A0R1QGL9"/>
<reference evidence="2 3" key="1">
    <citation type="journal article" date="2015" name="Genome Announc.">
        <title>Expanding the biotechnology potential of lactobacilli through comparative genomics of 213 strains and associated genera.</title>
        <authorList>
            <person name="Sun Z."/>
            <person name="Harris H.M."/>
            <person name="McCann A."/>
            <person name="Guo C."/>
            <person name="Argimon S."/>
            <person name="Zhang W."/>
            <person name="Yang X."/>
            <person name="Jeffery I.B."/>
            <person name="Cooney J.C."/>
            <person name="Kagawa T.F."/>
            <person name="Liu W."/>
            <person name="Song Y."/>
            <person name="Salvetti E."/>
            <person name="Wrobel A."/>
            <person name="Rasinkangas P."/>
            <person name="Parkhill J."/>
            <person name="Rea M.C."/>
            <person name="O'Sullivan O."/>
            <person name="Ritari J."/>
            <person name="Douillard F.P."/>
            <person name="Paul Ross R."/>
            <person name="Yang R."/>
            <person name="Briner A.E."/>
            <person name="Felis G.E."/>
            <person name="de Vos W.M."/>
            <person name="Barrangou R."/>
            <person name="Klaenhammer T.R."/>
            <person name="Caufield P.W."/>
            <person name="Cui Y."/>
            <person name="Zhang H."/>
            <person name="O'Toole P.W."/>
        </authorList>
    </citation>
    <scope>NUCLEOTIDE SEQUENCE [LARGE SCALE GENOMIC DNA]</scope>
    <source>
        <strain evidence="2 3">DSM 13343</strain>
    </source>
</reference>
<keyword evidence="1" id="KW-0732">Signal</keyword>
<feature type="signal peptide" evidence="1">
    <location>
        <begin position="1"/>
        <end position="21"/>
    </location>
</feature>
<protein>
    <recommendedName>
        <fullName evidence="4">Lipoprotein</fullName>
    </recommendedName>
</protein>
<accession>A0A0R1QGL9</accession>
<feature type="chain" id="PRO_5039440867" description="Lipoprotein" evidence="1">
    <location>
        <begin position="22"/>
        <end position="280"/>
    </location>
</feature>
<comment type="caution">
    <text evidence="2">The sequence shown here is derived from an EMBL/GenBank/DDBJ whole genome shotgun (WGS) entry which is preliminary data.</text>
</comment>
<organism evidence="2 3">
    <name type="scientific">Lacticaseibacillus manihotivorans DSM 13343 = JCM 12514</name>
    <dbReference type="NCBI Taxonomy" id="1423769"/>
    <lineage>
        <taxon>Bacteria</taxon>
        <taxon>Bacillati</taxon>
        <taxon>Bacillota</taxon>
        <taxon>Bacilli</taxon>
        <taxon>Lactobacillales</taxon>
        <taxon>Lactobacillaceae</taxon>
        <taxon>Lacticaseibacillus</taxon>
    </lineage>
</organism>
<dbReference type="PATRIC" id="fig|1423769.4.peg.1546"/>
<dbReference type="Proteomes" id="UP000051790">
    <property type="component" value="Unassembled WGS sequence"/>
</dbReference>
<dbReference type="RefSeq" id="WP_056964022.1">
    <property type="nucleotide sequence ID" value="NZ_AZEU01000174.1"/>
</dbReference>